<reference evidence="1 2" key="1">
    <citation type="journal article" date="2013" name="Curr. Biol.">
        <title>The Genome of the Foraminiferan Reticulomyxa filosa.</title>
        <authorList>
            <person name="Glockner G."/>
            <person name="Hulsmann N."/>
            <person name="Schleicher M."/>
            <person name="Noegel A.A."/>
            <person name="Eichinger L."/>
            <person name="Gallinger C."/>
            <person name="Pawlowski J."/>
            <person name="Sierra R."/>
            <person name="Euteneuer U."/>
            <person name="Pillet L."/>
            <person name="Moustafa A."/>
            <person name="Platzer M."/>
            <person name="Groth M."/>
            <person name="Szafranski K."/>
            <person name="Schliwa M."/>
        </authorList>
    </citation>
    <scope>NUCLEOTIDE SEQUENCE [LARGE SCALE GENOMIC DNA]</scope>
</reference>
<gene>
    <name evidence="1" type="ORF">RFI_40315</name>
</gene>
<dbReference type="AlphaFoldDB" id="X6L6Z1"/>
<dbReference type="Proteomes" id="UP000023152">
    <property type="component" value="Unassembled WGS sequence"/>
</dbReference>
<comment type="caution">
    <text evidence="1">The sequence shown here is derived from an EMBL/GenBank/DDBJ whole genome shotgun (WGS) entry which is preliminary data.</text>
</comment>
<accession>X6L6Z1</accession>
<protein>
    <submittedName>
        <fullName evidence="1">Uncharacterized protein</fullName>
    </submittedName>
</protein>
<proteinExistence type="predicted"/>
<dbReference type="EMBL" id="ASPP01050467">
    <property type="protein sequence ID" value="ETN97217.1"/>
    <property type="molecule type" value="Genomic_DNA"/>
</dbReference>
<evidence type="ECO:0000313" key="1">
    <source>
        <dbReference type="EMBL" id="ETN97217.1"/>
    </source>
</evidence>
<organism evidence="1 2">
    <name type="scientific">Reticulomyxa filosa</name>
    <dbReference type="NCBI Taxonomy" id="46433"/>
    <lineage>
        <taxon>Eukaryota</taxon>
        <taxon>Sar</taxon>
        <taxon>Rhizaria</taxon>
        <taxon>Retaria</taxon>
        <taxon>Foraminifera</taxon>
        <taxon>Monothalamids</taxon>
        <taxon>Reticulomyxidae</taxon>
        <taxon>Reticulomyxa</taxon>
    </lineage>
</organism>
<keyword evidence="2" id="KW-1185">Reference proteome</keyword>
<evidence type="ECO:0000313" key="2">
    <source>
        <dbReference type="Proteomes" id="UP000023152"/>
    </source>
</evidence>
<sequence length="226" mass="26900">MQMTIKQKKCQLHLIENIIDRPSLEFTLEAKNNLSSVIEKVLPELFYNMLEGIKRELEKSTINLIPVCSTINLFLKKKQKIITFIEFKKKKKKKILQYMLLRILLEENERMASTKNEFQKKLQTILSCLIDILWNKSDELTKQLLNNSQTKHNKKQSVLKFWIQLFNHKVNQKIDKWNKLLTESLRTWFTRDDFDGSSFINCYHCKSVMVVDRLTIDMSQSILKNV</sequence>
<name>X6L6Z1_RETFI</name>